<feature type="region of interest" description="Disordered" evidence="7">
    <location>
        <begin position="1"/>
        <end position="30"/>
    </location>
</feature>
<keyword evidence="11" id="KW-1185">Reference proteome</keyword>
<reference evidence="10" key="1">
    <citation type="submission" date="2025-08" db="UniProtKB">
        <authorList>
            <consortium name="Ensembl"/>
        </authorList>
    </citation>
    <scope>IDENTIFICATION</scope>
</reference>
<evidence type="ECO:0000256" key="3">
    <source>
        <dbReference type="ARBA" id="ARBA00023015"/>
    </source>
</evidence>
<keyword evidence="6" id="KW-0539">Nucleus</keyword>
<dbReference type="Pfam" id="PF00010">
    <property type="entry name" value="HLH"/>
    <property type="match status" value="1"/>
</dbReference>
<evidence type="ECO:0000259" key="8">
    <source>
        <dbReference type="PROSITE" id="PS50888"/>
    </source>
</evidence>
<proteinExistence type="predicted"/>
<dbReference type="SMART" id="SM00511">
    <property type="entry name" value="ORANGE"/>
    <property type="match status" value="1"/>
</dbReference>
<dbReference type="InterPro" id="IPR050370">
    <property type="entry name" value="HES_HEY"/>
</dbReference>
<dbReference type="AlphaFoldDB" id="A0A3Q3EBR4"/>
<keyword evidence="5" id="KW-0804">Transcription</keyword>
<evidence type="ECO:0000256" key="2">
    <source>
        <dbReference type="ARBA" id="ARBA00022491"/>
    </source>
</evidence>
<dbReference type="Proteomes" id="UP000264820">
    <property type="component" value="Unplaced"/>
</dbReference>
<feature type="compositionally biased region" description="Polar residues" evidence="7">
    <location>
        <begin position="7"/>
        <end position="25"/>
    </location>
</feature>
<dbReference type="GO" id="GO:0006355">
    <property type="term" value="P:regulation of DNA-templated transcription"/>
    <property type="evidence" value="ECO:0007669"/>
    <property type="project" value="InterPro"/>
</dbReference>
<dbReference type="Gene3D" id="4.10.280.10">
    <property type="entry name" value="Helix-loop-helix DNA-binding domain"/>
    <property type="match status" value="1"/>
</dbReference>
<feature type="domain" description="Orange" evidence="9">
    <location>
        <begin position="96"/>
        <end position="129"/>
    </location>
</feature>
<dbReference type="InterPro" id="IPR036638">
    <property type="entry name" value="HLH_DNA-bd_sf"/>
</dbReference>
<keyword evidence="2" id="KW-0678">Repressor</keyword>
<dbReference type="Pfam" id="PF07527">
    <property type="entry name" value="Hairy_orange"/>
    <property type="match status" value="1"/>
</dbReference>
<dbReference type="PANTHER" id="PTHR10985">
    <property type="entry name" value="BASIC HELIX-LOOP-HELIX TRANSCRIPTION FACTOR, HES-RELATED"/>
    <property type="match status" value="1"/>
</dbReference>
<dbReference type="STRING" id="109280.ENSHCOP00000028067"/>
<dbReference type="InterPro" id="IPR003650">
    <property type="entry name" value="Orange_dom"/>
</dbReference>
<comment type="subcellular location">
    <subcellularLocation>
        <location evidence="1">Nucleus</location>
    </subcellularLocation>
</comment>
<dbReference type="CDD" id="cd18913">
    <property type="entry name" value="bHLH-O_hairy_like"/>
    <property type="match status" value="1"/>
</dbReference>
<evidence type="ECO:0000313" key="10">
    <source>
        <dbReference type="Ensembl" id="ENSHCOP00000028067.1"/>
    </source>
</evidence>
<name>A0A3Q3EBR4_HIPCM</name>
<dbReference type="InterPro" id="IPR011598">
    <property type="entry name" value="bHLH_dom"/>
</dbReference>
<evidence type="ECO:0000313" key="11">
    <source>
        <dbReference type="Proteomes" id="UP000264820"/>
    </source>
</evidence>
<gene>
    <name evidence="10" type="primary">HES1</name>
</gene>
<dbReference type="FunFam" id="4.10.280.10:FF:000009">
    <property type="entry name" value="Transcription factor HES-1"/>
    <property type="match status" value="1"/>
</dbReference>
<reference evidence="10" key="2">
    <citation type="submission" date="2025-09" db="UniProtKB">
        <authorList>
            <consortium name="Ensembl"/>
        </authorList>
    </citation>
    <scope>IDENTIFICATION</scope>
</reference>
<evidence type="ECO:0000256" key="5">
    <source>
        <dbReference type="ARBA" id="ARBA00023163"/>
    </source>
</evidence>
<dbReference type="GO" id="GO:0046983">
    <property type="term" value="F:protein dimerization activity"/>
    <property type="evidence" value="ECO:0007669"/>
    <property type="project" value="InterPro"/>
</dbReference>
<protein>
    <submittedName>
        <fullName evidence="10">Hes family bHLH transcription factor 1</fullName>
    </submittedName>
</protein>
<accession>A0A3Q3EBR4</accession>
<feature type="domain" description="BHLH" evidence="8">
    <location>
        <begin position="20"/>
        <end position="77"/>
    </location>
</feature>
<evidence type="ECO:0000256" key="6">
    <source>
        <dbReference type="ARBA" id="ARBA00023242"/>
    </source>
</evidence>
<dbReference type="PROSITE" id="PS51054">
    <property type="entry name" value="ORANGE"/>
    <property type="match status" value="1"/>
</dbReference>
<dbReference type="SUPFAM" id="SSF158457">
    <property type="entry name" value="Orange domain-like"/>
    <property type="match status" value="1"/>
</dbReference>
<dbReference type="Gene3D" id="6.10.250.980">
    <property type="match status" value="1"/>
</dbReference>
<dbReference type="SUPFAM" id="SSF47459">
    <property type="entry name" value="HLH, helix-loop-helix DNA-binding domain"/>
    <property type="match status" value="1"/>
</dbReference>
<keyword evidence="3" id="KW-0805">Transcription regulation</keyword>
<evidence type="ECO:0000259" key="9">
    <source>
        <dbReference type="PROSITE" id="PS51054"/>
    </source>
</evidence>
<sequence>MPAGTLERTTSSAPGESSAVESSSKPIMEKRRRARINESLGHLKTLILDALKKDSSRHSKLEKADILEMTVKHLRNLQRFQMTAAATADPSVLGKYRAGFSECVGEVTRYLSTCDEVNSEARTRLLSHLAARVSQMYAVNFYTPHSGPLGQTGVNTPRVPCKNVAQTRPPADTLNLHGSYKVVPTPDGHFAFLVPSAALAPLGAQGSCYVPPGAPPLTSDSVWRPW</sequence>
<dbReference type="Ensembl" id="ENSHCOT00000024836.1">
    <property type="protein sequence ID" value="ENSHCOP00000028067.1"/>
    <property type="gene ID" value="ENSHCOG00000020414.1"/>
</dbReference>
<organism evidence="10 11">
    <name type="scientific">Hippocampus comes</name>
    <name type="common">Tiger tail seahorse</name>
    <dbReference type="NCBI Taxonomy" id="109280"/>
    <lineage>
        <taxon>Eukaryota</taxon>
        <taxon>Metazoa</taxon>
        <taxon>Chordata</taxon>
        <taxon>Craniata</taxon>
        <taxon>Vertebrata</taxon>
        <taxon>Euteleostomi</taxon>
        <taxon>Actinopterygii</taxon>
        <taxon>Neopterygii</taxon>
        <taxon>Teleostei</taxon>
        <taxon>Neoteleostei</taxon>
        <taxon>Acanthomorphata</taxon>
        <taxon>Syngnathiaria</taxon>
        <taxon>Syngnathiformes</taxon>
        <taxon>Syngnathoidei</taxon>
        <taxon>Syngnathidae</taxon>
        <taxon>Hippocampus</taxon>
    </lineage>
</organism>
<keyword evidence="4" id="KW-0238">DNA-binding</keyword>
<dbReference type="GeneTree" id="ENSGT00940000159619"/>
<evidence type="ECO:0000256" key="7">
    <source>
        <dbReference type="SAM" id="MobiDB-lite"/>
    </source>
</evidence>
<dbReference type="SMART" id="SM00353">
    <property type="entry name" value="HLH"/>
    <property type="match status" value="1"/>
</dbReference>
<dbReference type="PROSITE" id="PS50888">
    <property type="entry name" value="BHLH"/>
    <property type="match status" value="1"/>
</dbReference>
<dbReference type="GO" id="GO:0003677">
    <property type="term" value="F:DNA binding"/>
    <property type="evidence" value="ECO:0007669"/>
    <property type="project" value="UniProtKB-KW"/>
</dbReference>
<evidence type="ECO:0000256" key="4">
    <source>
        <dbReference type="ARBA" id="ARBA00023125"/>
    </source>
</evidence>
<dbReference type="GO" id="GO:0005634">
    <property type="term" value="C:nucleus"/>
    <property type="evidence" value="ECO:0007669"/>
    <property type="project" value="UniProtKB-SubCell"/>
</dbReference>
<evidence type="ECO:0000256" key="1">
    <source>
        <dbReference type="ARBA" id="ARBA00004123"/>
    </source>
</evidence>